<dbReference type="GO" id="GO:0006508">
    <property type="term" value="P:proteolysis"/>
    <property type="evidence" value="ECO:0007669"/>
    <property type="project" value="UniProtKB-KW"/>
</dbReference>
<keyword evidence="3" id="KW-0378">Hydrolase</keyword>
<dbReference type="EMBL" id="BK015152">
    <property type="protein sequence ID" value="DAD93056.1"/>
    <property type="molecule type" value="Genomic_DNA"/>
</dbReference>
<keyword evidence="4" id="KW-0118">Viral capsid assembly</keyword>
<evidence type="ECO:0000256" key="1">
    <source>
        <dbReference type="ARBA" id="ARBA00022612"/>
    </source>
</evidence>
<evidence type="ECO:0000256" key="6">
    <source>
        <dbReference type="SAM" id="MobiDB-lite"/>
    </source>
</evidence>
<evidence type="ECO:0000313" key="8">
    <source>
        <dbReference type="EMBL" id="DAD93056.1"/>
    </source>
</evidence>
<evidence type="ECO:0000259" key="7">
    <source>
        <dbReference type="Pfam" id="PF04586"/>
    </source>
</evidence>
<organism evidence="8">
    <name type="scientific">Siphoviridae sp. ctHEr2</name>
    <dbReference type="NCBI Taxonomy" id="2826229"/>
    <lineage>
        <taxon>Viruses</taxon>
        <taxon>Duplodnaviria</taxon>
        <taxon>Heunggongvirae</taxon>
        <taxon>Uroviricota</taxon>
        <taxon>Caudoviricetes</taxon>
    </lineage>
</organism>
<proteinExistence type="predicted"/>
<keyword evidence="5" id="KW-1273">Viral capsid maturation</keyword>
<feature type="domain" description="Prohead serine protease" evidence="7">
    <location>
        <begin position="11"/>
        <end position="129"/>
    </location>
</feature>
<dbReference type="Pfam" id="PF04586">
    <property type="entry name" value="Peptidase_S78"/>
    <property type="match status" value="1"/>
</dbReference>
<dbReference type="GO" id="GO:0046797">
    <property type="term" value="P:viral procapsid maturation"/>
    <property type="evidence" value="ECO:0007669"/>
    <property type="project" value="UniProtKB-KW"/>
</dbReference>
<feature type="compositionally biased region" description="Acidic residues" evidence="6">
    <location>
        <begin position="160"/>
        <end position="169"/>
    </location>
</feature>
<evidence type="ECO:0000256" key="3">
    <source>
        <dbReference type="ARBA" id="ARBA00022801"/>
    </source>
</evidence>
<evidence type="ECO:0000256" key="5">
    <source>
        <dbReference type="ARBA" id="ARBA00023045"/>
    </source>
</evidence>
<keyword evidence="1" id="KW-1188">Viral release from host cell</keyword>
<feature type="region of interest" description="Disordered" evidence="6">
    <location>
        <begin position="153"/>
        <end position="176"/>
    </location>
</feature>
<evidence type="ECO:0000256" key="2">
    <source>
        <dbReference type="ARBA" id="ARBA00022670"/>
    </source>
</evidence>
<keyword evidence="2" id="KW-0645">Protease</keyword>
<accession>A0A8S5NFS5</accession>
<name>A0A8S5NFS5_9CAUD</name>
<reference evidence="8" key="1">
    <citation type="journal article" date="2021" name="Proc. Natl. Acad. Sci. U.S.A.">
        <title>A Catalog of Tens of Thousands of Viruses from Human Metagenomes Reveals Hidden Associations with Chronic Diseases.</title>
        <authorList>
            <person name="Tisza M.J."/>
            <person name="Buck C.B."/>
        </authorList>
    </citation>
    <scope>NUCLEOTIDE SEQUENCE</scope>
    <source>
        <strain evidence="8">CtHEr2</strain>
    </source>
</reference>
<sequence>MGGKRKPDASGWATKYGVVCSDGLTLAPGTFAGNDGGKVPVVYQHNHDSIHNVLGHALIRDRPEGVRADIYFDETPEGASARTQVRSGTLNSLSVFARKVQKDGRTVVHADLAEVSLVLKGANPEAVIDEFYLQHADGELEDTESFTAAFGETLSHADGDGDSGEDDGKDSDKDTPTVAEIYSDMSDLQKEAVTEIVRAALEKAGDGDNDNDKEGDVAHNVFEGGTDLKADIDLDGARAAIAHDMQLMGSFKAAYLAHAETYGLSNPEMLFPEAQTTGEITELRRDQSWVTTLLNGTTKLPYGRFRSRYANLTGEELRARGYVTGSRKLDTVYATNRRETGPTTIYVKTSLDRDTEIDLANVQNFDVWQWMWKQLRIDMNEELARAMLLGDGRPAMSPDKIDETAVRPIVSDDDWYTRKYKLSDASLKLNDSSVVKEISYIMQAYLGKGLPYFFGSAQAIARMLWIEDKQGHPLYASKTELADKMGIAGFVSVPLLANAQVTLEGGTRQVFGVLVNPSDYCVGSNNGGQLTSFENFDLEVNKRRALLETRISGALRDPGTAILLTGTPEPLTGVMVPDPKKASDPQLPILR</sequence>
<dbReference type="InterPro" id="IPR054613">
    <property type="entry name" value="Peptidase_S78_dom"/>
</dbReference>
<protein>
    <submittedName>
        <fullName evidence="8">Major capsid protein</fullName>
    </submittedName>
</protein>
<evidence type="ECO:0000256" key="4">
    <source>
        <dbReference type="ARBA" id="ARBA00022950"/>
    </source>
</evidence>
<dbReference type="GO" id="GO:0008233">
    <property type="term" value="F:peptidase activity"/>
    <property type="evidence" value="ECO:0007669"/>
    <property type="project" value="UniProtKB-KW"/>
</dbReference>